<dbReference type="RefSeq" id="WP_108023228.1">
    <property type="nucleotide sequence ID" value="NZ_QAYC01000001.1"/>
</dbReference>
<gene>
    <name evidence="1" type="ORF">C8N38_101308</name>
</gene>
<name>A0A8E2VQD6_9RHOB</name>
<dbReference type="AlphaFoldDB" id="A0A8E2VQD6"/>
<keyword evidence="2" id="KW-1185">Reference proteome</keyword>
<dbReference type="Proteomes" id="UP000244037">
    <property type="component" value="Unassembled WGS sequence"/>
</dbReference>
<reference evidence="1 2" key="1">
    <citation type="submission" date="2018-04" db="EMBL/GenBank/DDBJ databases">
        <title>Genomic Encyclopedia of Archaeal and Bacterial Type Strains, Phase II (KMG-II): from individual species to whole genera.</title>
        <authorList>
            <person name="Goeker M."/>
        </authorList>
    </citation>
    <scope>NUCLEOTIDE SEQUENCE [LARGE SCALE GENOMIC DNA]</scope>
    <source>
        <strain evidence="1 2">DSM 19783</strain>
    </source>
</reference>
<sequence>MAKGLTRAAALEVLKAIAPGEAGIDLVAWHGSPDQMRRAGKAGRGPLGCARDRTRQRGGTAWVGRWDWIWEPRGCAPC</sequence>
<accession>A0A8E2VQD6</accession>
<evidence type="ECO:0000313" key="2">
    <source>
        <dbReference type="Proteomes" id="UP000244037"/>
    </source>
</evidence>
<evidence type="ECO:0000313" key="1">
    <source>
        <dbReference type="EMBL" id="PTW52004.1"/>
    </source>
</evidence>
<organism evidence="1 2">
    <name type="scientific">Rhodovulum kholense</name>
    <dbReference type="NCBI Taxonomy" id="453584"/>
    <lineage>
        <taxon>Bacteria</taxon>
        <taxon>Pseudomonadati</taxon>
        <taxon>Pseudomonadota</taxon>
        <taxon>Alphaproteobacteria</taxon>
        <taxon>Rhodobacterales</taxon>
        <taxon>Paracoccaceae</taxon>
        <taxon>Rhodovulum</taxon>
    </lineage>
</organism>
<dbReference type="EMBL" id="QAYC01000001">
    <property type="protein sequence ID" value="PTW52004.1"/>
    <property type="molecule type" value="Genomic_DNA"/>
</dbReference>
<proteinExistence type="predicted"/>
<comment type="caution">
    <text evidence="1">The sequence shown here is derived from an EMBL/GenBank/DDBJ whole genome shotgun (WGS) entry which is preliminary data.</text>
</comment>
<protein>
    <submittedName>
        <fullName evidence="1">Uncharacterized protein</fullName>
    </submittedName>
</protein>